<dbReference type="AlphaFoldDB" id="A0A498R8D7"/>
<sequence length="90" mass="9459">MSLDNRMTELIAIGVSVGANCQPCLEYHVAKAREIGISEQEIQEAIHVGQTVRKGAAYKMDQHIMALREKPSAGPQPAGGGCACGCGDSC</sequence>
<dbReference type="EMBL" id="UPPP01000064">
    <property type="protein sequence ID" value="VBB06443.1"/>
    <property type="molecule type" value="Genomic_DNA"/>
</dbReference>
<accession>A0A498R8D7</accession>
<evidence type="ECO:0000313" key="3">
    <source>
        <dbReference type="Proteomes" id="UP000277811"/>
    </source>
</evidence>
<dbReference type="PANTHER" id="PTHR33930:SF2">
    <property type="entry name" value="BLR3452 PROTEIN"/>
    <property type="match status" value="1"/>
</dbReference>
<keyword evidence="3" id="KW-1185">Reference proteome</keyword>
<protein>
    <submittedName>
        <fullName evidence="2">Alkylhydroperoxidase ahpd core</fullName>
    </submittedName>
</protein>
<dbReference type="SUPFAM" id="SSF69118">
    <property type="entry name" value="AhpD-like"/>
    <property type="match status" value="1"/>
</dbReference>
<dbReference type="Pfam" id="PF02627">
    <property type="entry name" value="CMD"/>
    <property type="match status" value="1"/>
</dbReference>
<proteinExistence type="predicted"/>
<dbReference type="GO" id="GO:0051920">
    <property type="term" value="F:peroxiredoxin activity"/>
    <property type="evidence" value="ECO:0007669"/>
    <property type="project" value="InterPro"/>
</dbReference>
<dbReference type="PANTHER" id="PTHR33930">
    <property type="entry name" value="ALKYL HYDROPEROXIDE REDUCTASE AHPD"/>
    <property type="match status" value="1"/>
</dbReference>
<dbReference type="InterPro" id="IPR029032">
    <property type="entry name" value="AhpD-like"/>
</dbReference>
<reference evidence="2 3" key="1">
    <citation type="submission" date="2018-06" db="EMBL/GenBank/DDBJ databases">
        <authorList>
            <person name="Strepis N."/>
        </authorList>
    </citation>
    <scope>NUCLEOTIDE SEQUENCE [LARGE SCALE GENOMIC DNA]</scope>
    <source>
        <strain evidence="2">LUCI</strain>
    </source>
</reference>
<name>A0A498R8D7_9FIRM</name>
<feature type="domain" description="Carboxymuconolactone decarboxylase-like" evidence="1">
    <location>
        <begin position="2"/>
        <end position="56"/>
    </location>
</feature>
<evidence type="ECO:0000313" key="2">
    <source>
        <dbReference type="EMBL" id="VBB06443.1"/>
    </source>
</evidence>
<dbReference type="NCBIfam" id="TIGR00778">
    <property type="entry name" value="ahpD_dom"/>
    <property type="match status" value="1"/>
</dbReference>
<dbReference type="InterPro" id="IPR004675">
    <property type="entry name" value="AhpD_core"/>
</dbReference>
<dbReference type="Gene3D" id="1.20.1290.10">
    <property type="entry name" value="AhpD-like"/>
    <property type="match status" value="1"/>
</dbReference>
<organism evidence="2 3">
    <name type="scientific">Lucifera butyrica</name>
    <dbReference type="NCBI Taxonomy" id="1351585"/>
    <lineage>
        <taxon>Bacteria</taxon>
        <taxon>Bacillati</taxon>
        <taxon>Bacillota</taxon>
        <taxon>Negativicutes</taxon>
        <taxon>Veillonellales</taxon>
        <taxon>Veillonellaceae</taxon>
        <taxon>Lucifera</taxon>
    </lineage>
</organism>
<dbReference type="RefSeq" id="WP_207857242.1">
    <property type="nucleotide sequence ID" value="NZ_UPPP01000064.1"/>
</dbReference>
<dbReference type="Proteomes" id="UP000277811">
    <property type="component" value="Unassembled WGS sequence"/>
</dbReference>
<dbReference type="InterPro" id="IPR003779">
    <property type="entry name" value="CMD-like"/>
</dbReference>
<gene>
    <name evidence="2" type="ORF">LUCI_1675</name>
</gene>
<evidence type="ECO:0000259" key="1">
    <source>
        <dbReference type="Pfam" id="PF02627"/>
    </source>
</evidence>
<keyword evidence="2" id="KW-0560">Oxidoreductase</keyword>
<keyword evidence="2" id="KW-0575">Peroxidase</keyword>